<proteinExistence type="predicted"/>
<protein>
    <recommendedName>
        <fullName evidence="3">LamG-like jellyroll fold domain-containing protein</fullName>
    </recommendedName>
</protein>
<dbReference type="InterPro" id="IPR013783">
    <property type="entry name" value="Ig-like_fold"/>
</dbReference>
<evidence type="ECO:0000313" key="1">
    <source>
        <dbReference type="EMBL" id="ERM80637.1"/>
    </source>
</evidence>
<dbReference type="AlphaFoldDB" id="U5BXI9"/>
<dbReference type="Proteomes" id="UP000016843">
    <property type="component" value="Unassembled WGS sequence"/>
</dbReference>
<dbReference type="InterPro" id="IPR013320">
    <property type="entry name" value="ConA-like_dom_sf"/>
</dbReference>
<evidence type="ECO:0000313" key="2">
    <source>
        <dbReference type="Proteomes" id="UP000016843"/>
    </source>
</evidence>
<keyword evidence="2" id="KW-1185">Reference proteome</keyword>
<gene>
    <name evidence="1" type="ORF">P872_12535</name>
</gene>
<dbReference type="PATRIC" id="fig|1123057.7.peg.4517"/>
<dbReference type="GO" id="GO:0004553">
    <property type="term" value="F:hydrolase activity, hydrolyzing O-glycosyl compounds"/>
    <property type="evidence" value="ECO:0007669"/>
    <property type="project" value="UniProtKB-ARBA"/>
</dbReference>
<dbReference type="eggNOG" id="COG3507">
    <property type="taxonomic scope" value="Bacteria"/>
</dbReference>
<name>U5BXI9_9BACT</name>
<organism evidence="1 2">
    <name type="scientific">Rhodonellum psychrophilum GCM71 = DSM 17998</name>
    <dbReference type="NCBI Taxonomy" id="1123057"/>
    <lineage>
        <taxon>Bacteria</taxon>
        <taxon>Pseudomonadati</taxon>
        <taxon>Bacteroidota</taxon>
        <taxon>Cytophagia</taxon>
        <taxon>Cytophagales</taxon>
        <taxon>Cytophagaceae</taxon>
        <taxon>Rhodonellum</taxon>
    </lineage>
</organism>
<sequence>MKNMKKSNLIILGMVFLSFGCTENYIDEIIPVAQGTDITAPQVTIEFPSEGTLIRVTEDVTAINIKFEVMDDIEVESISLKLNGNEIAKYNDFKDYRRVIKEHLHENLGNGAHTLVVEARDLSGKTTTKTVNFEKVEPYKPMYDGETFYLPFDGDYMELINIKNANVNGNPGFANGLIGRAYDGASNAYLTFPTTNLLSSEFSAVFWYKINAAPDRAGILVVGPPDTNNPNNMNNRSGGFRFFREGSGTNQTFKLNIGNGSGDNWFDGGAAASINPSTNTDWVHLAFTISETNASVYINGQKVSGGDFPGVNWTGCDVLSIASGAPRFAEWGHLSDGSLFDELRLFNKALTQEEVQNIIDAEKP</sequence>
<evidence type="ECO:0008006" key="3">
    <source>
        <dbReference type="Google" id="ProtNLM"/>
    </source>
</evidence>
<accession>U5BXI9</accession>
<dbReference type="SUPFAM" id="SSF49899">
    <property type="entry name" value="Concanavalin A-like lectins/glucanases"/>
    <property type="match status" value="1"/>
</dbReference>
<dbReference type="Gene3D" id="2.60.40.10">
    <property type="entry name" value="Immunoglobulins"/>
    <property type="match status" value="1"/>
</dbReference>
<comment type="caution">
    <text evidence="1">The sequence shown here is derived from an EMBL/GenBank/DDBJ whole genome shotgun (WGS) entry which is preliminary data.</text>
</comment>
<dbReference type="EMBL" id="AWXR01000085">
    <property type="protein sequence ID" value="ERM80637.1"/>
    <property type="molecule type" value="Genomic_DNA"/>
</dbReference>
<dbReference type="GO" id="GO:0005975">
    <property type="term" value="P:carbohydrate metabolic process"/>
    <property type="evidence" value="ECO:0007669"/>
    <property type="project" value="UniProtKB-ARBA"/>
</dbReference>
<dbReference type="PROSITE" id="PS51257">
    <property type="entry name" value="PROKAR_LIPOPROTEIN"/>
    <property type="match status" value="1"/>
</dbReference>
<reference evidence="1 2" key="1">
    <citation type="journal article" date="2013" name="Genome Announc.">
        <title>Draft Genome Sequence of the Psychrophilic and Alkaliphilic Rhodonellum psychrophilum Strain GCM71T.</title>
        <authorList>
            <person name="Hauptmann A.L."/>
            <person name="Glaring M.A."/>
            <person name="Hallin P.F."/>
            <person name="Prieme A."/>
            <person name="Stougaard P."/>
        </authorList>
    </citation>
    <scope>NUCLEOTIDE SEQUENCE [LARGE SCALE GENOMIC DNA]</scope>
    <source>
        <strain evidence="1 2">GCM71</strain>
    </source>
</reference>
<dbReference type="Pfam" id="PF13385">
    <property type="entry name" value="Laminin_G_3"/>
    <property type="match status" value="1"/>
</dbReference>
<dbReference type="Gene3D" id="2.60.120.200">
    <property type="match status" value="1"/>
</dbReference>